<dbReference type="Gene3D" id="3.40.50.1820">
    <property type="entry name" value="alpha/beta hydrolase"/>
    <property type="match status" value="1"/>
</dbReference>
<dbReference type="GO" id="GO:0004301">
    <property type="term" value="F:epoxide hydrolase activity"/>
    <property type="evidence" value="ECO:0007669"/>
    <property type="project" value="UniProtKB-ARBA"/>
</dbReference>
<keyword evidence="3" id="KW-0812">Transmembrane</keyword>
<dbReference type="PRINTS" id="PR00412">
    <property type="entry name" value="EPOXHYDRLASE"/>
</dbReference>
<dbReference type="SUPFAM" id="SSF53474">
    <property type="entry name" value="alpha/beta-Hydrolases"/>
    <property type="match status" value="1"/>
</dbReference>
<dbReference type="InterPro" id="IPR029058">
    <property type="entry name" value="AB_hydrolase_fold"/>
</dbReference>
<name>A0AAV7X652_9NEOP</name>
<evidence type="ECO:0000256" key="1">
    <source>
        <dbReference type="ARBA" id="ARBA00022801"/>
    </source>
</evidence>
<evidence type="ECO:0000256" key="2">
    <source>
        <dbReference type="ARBA" id="ARBA00038334"/>
    </source>
</evidence>
<dbReference type="InterPro" id="IPR000639">
    <property type="entry name" value="Epox_hydrolase-like"/>
</dbReference>
<accession>A0AAV7X652</accession>
<evidence type="ECO:0000256" key="3">
    <source>
        <dbReference type="SAM" id="Phobius"/>
    </source>
</evidence>
<dbReference type="PANTHER" id="PTHR43329">
    <property type="entry name" value="EPOXIDE HYDROLASE"/>
    <property type="match status" value="1"/>
</dbReference>
<proteinExistence type="inferred from homology"/>
<evidence type="ECO:0000259" key="4">
    <source>
        <dbReference type="Pfam" id="PF00561"/>
    </source>
</evidence>
<evidence type="ECO:0000313" key="6">
    <source>
        <dbReference type="Proteomes" id="UP001075354"/>
    </source>
</evidence>
<keyword evidence="1" id="KW-0378">Hydrolase</keyword>
<dbReference type="Pfam" id="PF00561">
    <property type="entry name" value="Abhydrolase_1"/>
    <property type="match status" value="1"/>
</dbReference>
<organism evidence="5 6">
    <name type="scientific">Megalurothrips usitatus</name>
    <name type="common">bean blossom thrips</name>
    <dbReference type="NCBI Taxonomy" id="439358"/>
    <lineage>
        <taxon>Eukaryota</taxon>
        <taxon>Metazoa</taxon>
        <taxon>Ecdysozoa</taxon>
        <taxon>Arthropoda</taxon>
        <taxon>Hexapoda</taxon>
        <taxon>Insecta</taxon>
        <taxon>Pterygota</taxon>
        <taxon>Neoptera</taxon>
        <taxon>Paraneoptera</taxon>
        <taxon>Thysanoptera</taxon>
        <taxon>Terebrantia</taxon>
        <taxon>Thripoidea</taxon>
        <taxon>Thripidae</taxon>
        <taxon>Megalurothrips</taxon>
    </lineage>
</organism>
<sequence length="346" mass="40122">MASSFPVVVLTAAYIYGRALLLGCMVLPMLVYRLLRAPKAKSWDAPPKCLRDEELGQHGYVTVKGLKFHYVEKGDRSKPLMLFVHGFPEFWYSWRHQMKEFSKDYWTVAIDMRGYGDSSKPAKVSDYKVELLVDDIKGIVDELGKKTFILVAHDWGAVISWVFVDKYPEMVEKYVMMNGPHPKVYAYLMANSKSQSRKSWYIFLFQLPFLPELFVKTDNFSMFDRIFINPKKRQAWVTDDDIEAFKYTFSQPGAISPPINYYRAAMRRRVFEGFEERKTAKPKTGARPPGLYLFGVEDVAIDIANVEKHKDFFQPIETVLIPEGNHFVQQDKPQAVNDAMRSFLKK</sequence>
<keyword evidence="3" id="KW-1133">Transmembrane helix</keyword>
<dbReference type="Proteomes" id="UP001075354">
    <property type="component" value="Chromosome 13"/>
</dbReference>
<protein>
    <recommendedName>
        <fullName evidence="4">AB hydrolase-1 domain-containing protein</fullName>
    </recommendedName>
</protein>
<feature type="transmembrane region" description="Helical" evidence="3">
    <location>
        <begin position="12"/>
        <end position="32"/>
    </location>
</feature>
<dbReference type="AlphaFoldDB" id="A0AAV7X652"/>
<dbReference type="InterPro" id="IPR000073">
    <property type="entry name" value="AB_hydrolase_1"/>
</dbReference>
<dbReference type="EMBL" id="JAPTSV010000013">
    <property type="protein sequence ID" value="KAJ1521111.1"/>
    <property type="molecule type" value="Genomic_DNA"/>
</dbReference>
<feature type="domain" description="AB hydrolase-1" evidence="4">
    <location>
        <begin position="79"/>
        <end position="333"/>
    </location>
</feature>
<keyword evidence="3" id="KW-0472">Membrane</keyword>
<reference evidence="5" key="1">
    <citation type="submission" date="2022-12" db="EMBL/GenBank/DDBJ databases">
        <title>Chromosome-level genome assembly of the bean flower thrips Megalurothrips usitatus.</title>
        <authorList>
            <person name="Ma L."/>
            <person name="Liu Q."/>
            <person name="Li H."/>
            <person name="Cai W."/>
        </authorList>
    </citation>
    <scope>NUCLEOTIDE SEQUENCE</scope>
    <source>
        <strain evidence="5">Cailab_2022a</strain>
    </source>
</reference>
<gene>
    <name evidence="5" type="ORF">ONE63_002813</name>
</gene>
<comment type="caution">
    <text evidence="5">The sequence shown here is derived from an EMBL/GenBank/DDBJ whole genome shotgun (WGS) entry which is preliminary data.</text>
</comment>
<keyword evidence="6" id="KW-1185">Reference proteome</keyword>
<comment type="similarity">
    <text evidence="2">Belongs to the AB hydrolase superfamily. Epoxide hydrolase family.</text>
</comment>
<evidence type="ECO:0000313" key="5">
    <source>
        <dbReference type="EMBL" id="KAJ1521111.1"/>
    </source>
</evidence>